<evidence type="ECO:0000313" key="11">
    <source>
        <dbReference type="EMBL" id="OGK52085.1"/>
    </source>
</evidence>
<dbReference type="InterPro" id="IPR014729">
    <property type="entry name" value="Rossmann-like_a/b/a_fold"/>
</dbReference>
<dbReference type="FunFam" id="1.10.240.10:FF:000005">
    <property type="entry name" value="Tryptophan--tRNA ligase"/>
    <property type="match status" value="1"/>
</dbReference>
<dbReference type="EC" id="6.1.1.2" evidence="2 9"/>
<dbReference type="NCBIfam" id="TIGR00233">
    <property type="entry name" value="trpS"/>
    <property type="match status" value="1"/>
</dbReference>
<dbReference type="InterPro" id="IPR002305">
    <property type="entry name" value="aa-tRNA-synth_Ic"/>
</dbReference>
<dbReference type="PRINTS" id="PR01039">
    <property type="entry name" value="TRNASYNTHTRP"/>
</dbReference>
<evidence type="ECO:0000256" key="8">
    <source>
        <dbReference type="ARBA" id="ARBA00049929"/>
    </source>
</evidence>
<keyword evidence="6 10" id="KW-0648">Protein biosynthesis</keyword>
<dbReference type="GO" id="GO:0004830">
    <property type="term" value="F:tryptophan-tRNA ligase activity"/>
    <property type="evidence" value="ECO:0007669"/>
    <property type="project" value="UniProtKB-UniRule"/>
</dbReference>
<dbReference type="PROSITE" id="PS00178">
    <property type="entry name" value="AA_TRNA_LIGASE_I"/>
    <property type="match status" value="1"/>
</dbReference>
<dbReference type="InterPro" id="IPR001412">
    <property type="entry name" value="aa-tRNA-synth_I_CS"/>
</dbReference>
<accession>A0A1F7J8Z3</accession>
<evidence type="ECO:0000256" key="5">
    <source>
        <dbReference type="ARBA" id="ARBA00022840"/>
    </source>
</evidence>
<dbReference type="PANTHER" id="PTHR43766:SF1">
    <property type="entry name" value="TRYPTOPHAN--TRNA LIGASE, MITOCHONDRIAL"/>
    <property type="match status" value="1"/>
</dbReference>
<dbReference type="InterPro" id="IPR050203">
    <property type="entry name" value="Trp-tRNA_synthetase"/>
</dbReference>
<comment type="caution">
    <text evidence="11">The sequence shown here is derived from an EMBL/GenBank/DDBJ whole genome shotgun (WGS) entry which is preliminary data.</text>
</comment>
<dbReference type="GO" id="GO:0006436">
    <property type="term" value="P:tryptophanyl-tRNA aminoacylation"/>
    <property type="evidence" value="ECO:0007669"/>
    <property type="project" value="UniProtKB-UniRule"/>
</dbReference>
<dbReference type="STRING" id="1802067.A2966_03790"/>
<dbReference type="SUPFAM" id="SSF52374">
    <property type="entry name" value="Nucleotidylyl transferase"/>
    <property type="match status" value="1"/>
</dbReference>
<evidence type="ECO:0000256" key="7">
    <source>
        <dbReference type="ARBA" id="ARBA00023146"/>
    </source>
</evidence>
<dbReference type="Pfam" id="PF00579">
    <property type="entry name" value="tRNA-synt_1b"/>
    <property type="match status" value="1"/>
</dbReference>
<dbReference type="EMBL" id="MGAR01000015">
    <property type="protein sequence ID" value="OGK52085.1"/>
    <property type="molecule type" value="Genomic_DNA"/>
</dbReference>
<evidence type="ECO:0000313" key="12">
    <source>
        <dbReference type="Proteomes" id="UP000176480"/>
    </source>
</evidence>
<name>A0A1F7J8Z3_9BACT</name>
<keyword evidence="4 10" id="KW-0547">Nucleotide-binding</keyword>
<keyword evidence="5 10" id="KW-0067">ATP-binding</keyword>
<dbReference type="InterPro" id="IPR002306">
    <property type="entry name" value="Trp-tRNA-ligase"/>
</dbReference>
<dbReference type="CDD" id="cd00806">
    <property type="entry name" value="TrpRS_core"/>
    <property type="match status" value="1"/>
</dbReference>
<keyword evidence="3 10" id="KW-0436">Ligase</keyword>
<evidence type="ECO:0000256" key="4">
    <source>
        <dbReference type="ARBA" id="ARBA00022741"/>
    </source>
</evidence>
<evidence type="ECO:0000256" key="1">
    <source>
        <dbReference type="ARBA" id="ARBA00005594"/>
    </source>
</evidence>
<reference evidence="11 12" key="1">
    <citation type="journal article" date="2016" name="Nat. Commun.">
        <title>Thousands of microbial genomes shed light on interconnected biogeochemical processes in an aquifer system.</title>
        <authorList>
            <person name="Anantharaman K."/>
            <person name="Brown C.T."/>
            <person name="Hug L.A."/>
            <person name="Sharon I."/>
            <person name="Castelle C.J."/>
            <person name="Probst A.J."/>
            <person name="Thomas B.C."/>
            <person name="Singh A."/>
            <person name="Wilkins M.J."/>
            <person name="Karaoz U."/>
            <person name="Brodie E.L."/>
            <person name="Williams K.H."/>
            <person name="Hubbard S.S."/>
            <person name="Banfield J.F."/>
        </authorList>
    </citation>
    <scope>NUCLEOTIDE SEQUENCE [LARGE SCALE GENOMIC DNA]</scope>
</reference>
<comment type="catalytic activity">
    <reaction evidence="8">
        <text>tRNA(Trp) + L-tryptophan + ATP = L-tryptophyl-tRNA(Trp) + AMP + diphosphate + H(+)</text>
        <dbReference type="Rhea" id="RHEA:24080"/>
        <dbReference type="Rhea" id="RHEA-COMP:9671"/>
        <dbReference type="Rhea" id="RHEA-COMP:9705"/>
        <dbReference type="ChEBI" id="CHEBI:15378"/>
        <dbReference type="ChEBI" id="CHEBI:30616"/>
        <dbReference type="ChEBI" id="CHEBI:33019"/>
        <dbReference type="ChEBI" id="CHEBI:57912"/>
        <dbReference type="ChEBI" id="CHEBI:78442"/>
        <dbReference type="ChEBI" id="CHEBI:78535"/>
        <dbReference type="ChEBI" id="CHEBI:456215"/>
        <dbReference type="EC" id="6.1.1.2"/>
    </reaction>
</comment>
<gene>
    <name evidence="11" type="ORF">A2966_03790</name>
</gene>
<dbReference type="AlphaFoldDB" id="A0A1F7J8Z3"/>
<evidence type="ECO:0000256" key="9">
    <source>
        <dbReference type="NCBIfam" id="TIGR00233"/>
    </source>
</evidence>
<evidence type="ECO:0000256" key="3">
    <source>
        <dbReference type="ARBA" id="ARBA00022598"/>
    </source>
</evidence>
<evidence type="ECO:0000256" key="2">
    <source>
        <dbReference type="ARBA" id="ARBA00013161"/>
    </source>
</evidence>
<comment type="similarity">
    <text evidence="1 10">Belongs to the class-I aminoacyl-tRNA synthetase family.</text>
</comment>
<organism evidence="11 12">
    <name type="scientific">Candidatus Roizmanbacteria bacterium RIFCSPLOWO2_01_FULL_41_22</name>
    <dbReference type="NCBI Taxonomy" id="1802067"/>
    <lineage>
        <taxon>Bacteria</taxon>
        <taxon>Candidatus Roizmaniibacteriota</taxon>
    </lineage>
</organism>
<dbReference type="GO" id="GO:0005524">
    <property type="term" value="F:ATP binding"/>
    <property type="evidence" value="ECO:0007669"/>
    <property type="project" value="UniProtKB-KW"/>
</dbReference>
<sequence length="330" mass="37515">MKRILSGITPSSAKGLHLGNYFGATKSHLEFQTKGECFYMIANIHSLNTVFNPKEVMANTLNIFTEYLAFGIDPKKTIFFVQSDIPSIPYLQTVLNNAVTLGELKRMHGYKDKLAKNVAQDSINMGLFCYPVLMSSDILLFKPNIIPVGEDQAQHVEICREMGRTFNNRYGNILIIPELYLKKDVARVKGIDGVRKMSKSLGNDIPVFGTEEEIKKQIMSITTDTARIHSSDPGDPQKNVCFDYLQLMEYDKIGLDVMKEKYQKGTVGDVKIKEIVFETFMQYFDKYRSKKKELQKNLDYIHTLRVEGAKKANLTADQTLKEILRAIGLN</sequence>
<dbReference type="GO" id="GO:0005829">
    <property type="term" value="C:cytosol"/>
    <property type="evidence" value="ECO:0007669"/>
    <property type="project" value="TreeGrafter"/>
</dbReference>
<proteinExistence type="inferred from homology"/>
<protein>
    <recommendedName>
        <fullName evidence="2 9">Tryptophan--tRNA ligase</fullName>
        <ecNumber evidence="2 9">6.1.1.2</ecNumber>
    </recommendedName>
</protein>
<evidence type="ECO:0000256" key="10">
    <source>
        <dbReference type="RuleBase" id="RU363036"/>
    </source>
</evidence>
<dbReference type="Gene3D" id="3.40.50.620">
    <property type="entry name" value="HUPs"/>
    <property type="match status" value="1"/>
</dbReference>
<keyword evidence="7 10" id="KW-0030">Aminoacyl-tRNA synthetase</keyword>
<dbReference type="Gene3D" id="1.10.240.10">
    <property type="entry name" value="Tyrosyl-Transfer RNA Synthetase"/>
    <property type="match status" value="1"/>
</dbReference>
<dbReference type="Proteomes" id="UP000176480">
    <property type="component" value="Unassembled WGS sequence"/>
</dbReference>
<evidence type="ECO:0000256" key="6">
    <source>
        <dbReference type="ARBA" id="ARBA00022917"/>
    </source>
</evidence>
<dbReference type="PANTHER" id="PTHR43766">
    <property type="entry name" value="TRYPTOPHAN--TRNA LIGASE, MITOCHONDRIAL"/>
    <property type="match status" value="1"/>
</dbReference>